<dbReference type="EMBL" id="BJWL01000002">
    <property type="protein sequence ID" value="GFY82889.1"/>
    <property type="molecule type" value="Genomic_DNA"/>
</dbReference>
<feature type="region of interest" description="Disordered" evidence="1">
    <location>
        <begin position="1"/>
        <end position="28"/>
    </location>
</feature>
<evidence type="ECO:0000313" key="2">
    <source>
        <dbReference type="EMBL" id="GFY82889.1"/>
    </source>
</evidence>
<organism evidence="2 3">
    <name type="scientific">Actinidia rufa</name>
    <dbReference type="NCBI Taxonomy" id="165716"/>
    <lineage>
        <taxon>Eukaryota</taxon>
        <taxon>Viridiplantae</taxon>
        <taxon>Streptophyta</taxon>
        <taxon>Embryophyta</taxon>
        <taxon>Tracheophyta</taxon>
        <taxon>Spermatophyta</taxon>
        <taxon>Magnoliopsida</taxon>
        <taxon>eudicotyledons</taxon>
        <taxon>Gunneridae</taxon>
        <taxon>Pentapetalae</taxon>
        <taxon>asterids</taxon>
        <taxon>Ericales</taxon>
        <taxon>Actinidiaceae</taxon>
        <taxon>Actinidia</taxon>
    </lineage>
</organism>
<feature type="compositionally biased region" description="Polar residues" evidence="1">
    <location>
        <begin position="1"/>
        <end position="16"/>
    </location>
</feature>
<keyword evidence="3" id="KW-1185">Reference proteome</keyword>
<dbReference type="AlphaFoldDB" id="A0A7J0EAD3"/>
<evidence type="ECO:0000313" key="3">
    <source>
        <dbReference type="Proteomes" id="UP000585474"/>
    </source>
</evidence>
<comment type="caution">
    <text evidence="2">The sequence shown here is derived from an EMBL/GenBank/DDBJ whole genome shotgun (WGS) entry which is preliminary data.</text>
</comment>
<protein>
    <submittedName>
        <fullName evidence="2">Uncharacterized protein</fullName>
    </submittedName>
</protein>
<proteinExistence type="predicted"/>
<gene>
    <name evidence="2" type="ORF">Acr_02g0011290</name>
</gene>
<name>A0A7J0EAD3_9ERIC</name>
<evidence type="ECO:0000256" key="1">
    <source>
        <dbReference type="SAM" id="MobiDB-lite"/>
    </source>
</evidence>
<sequence>MASQGNKYSDNSQTQGEPPHVSRTPRDREAKLLPDALKMAKAISKKRPGRMLPEGEDSRDITIKRLQAPLVDLRDLMFQVKMFTRLEDDIKQAEKATGMMTRDIHLKEFIDEEKTQAKKVKVRLNPRFDRGDNETDKAMDEEEKLPLGTIHMIGGPNHPDFENRIQGEIRMVKQMHEVLMIQSSTKKPRQVASELGSFTFTKADLERVQHPHSDLSVIHLRMNNYNM</sequence>
<reference evidence="2 3" key="1">
    <citation type="submission" date="2019-07" db="EMBL/GenBank/DDBJ databases">
        <title>De Novo Assembly of kiwifruit Actinidia rufa.</title>
        <authorList>
            <person name="Sugita-Konishi S."/>
            <person name="Sato K."/>
            <person name="Mori E."/>
            <person name="Abe Y."/>
            <person name="Kisaki G."/>
            <person name="Hamano K."/>
            <person name="Suezawa K."/>
            <person name="Otani M."/>
            <person name="Fukuda T."/>
            <person name="Manabe T."/>
            <person name="Gomi K."/>
            <person name="Tabuchi M."/>
            <person name="Akimitsu K."/>
            <person name="Kataoka I."/>
        </authorList>
    </citation>
    <scope>NUCLEOTIDE SEQUENCE [LARGE SCALE GENOMIC DNA]</scope>
    <source>
        <strain evidence="3">cv. Fuchu</strain>
    </source>
</reference>
<dbReference type="OrthoDB" id="1752268at2759"/>
<accession>A0A7J0EAD3</accession>
<dbReference type="Proteomes" id="UP000585474">
    <property type="component" value="Unassembled WGS sequence"/>
</dbReference>